<feature type="region of interest" description="Disordered" evidence="1">
    <location>
        <begin position="48"/>
        <end position="78"/>
    </location>
</feature>
<protein>
    <submittedName>
        <fullName evidence="2">Uncharacterized protein</fullName>
    </submittedName>
</protein>
<proteinExistence type="predicted"/>
<dbReference type="Proteomes" id="UP000008022">
    <property type="component" value="Unassembled WGS sequence"/>
</dbReference>
<sequence length="167" mass="18716">MRAVVPRFPTVPPPLASPPRRRPSPLHRAVSAPPRRYITVARSCQGRRPPISFTRADLSRPRRQATPPISSVPPLEHPRPRCRRRTKCLVVWDNKLNFHLADIIFTYTTPVVIRDHTASPFCPSRKVALTAINLGKVKGIAGEEYLAKDCICIIAWVSTSLISFTPP</sequence>
<reference evidence="2" key="2">
    <citation type="submission" date="2015-06" db="UniProtKB">
        <authorList>
            <consortium name="EnsemblPlants"/>
        </authorList>
    </citation>
    <scope>IDENTIFICATION</scope>
</reference>
<reference evidence="3" key="1">
    <citation type="submission" date="2013-06" db="EMBL/GenBank/DDBJ databases">
        <authorList>
            <person name="Zhao Q."/>
        </authorList>
    </citation>
    <scope>NUCLEOTIDE SEQUENCE</scope>
    <source>
        <strain evidence="3">cv. W1943</strain>
    </source>
</reference>
<evidence type="ECO:0000313" key="2">
    <source>
        <dbReference type="EnsemblPlants" id="ORUFI02G15490.3"/>
    </source>
</evidence>
<accession>A0A0E0NE74</accession>
<dbReference type="HOGENOM" id="CLU_1597171_0_0_1"/>
<dbReference type="Gramene" id="ORUFI02G15490.3">
    <property type="protein sequence ID" value="ORUFI02G15490.3"/>
    <property type="gene ID" value="ORUFI02G15490"/>
</dbReference>
<evidence type="ECO:0000313" key="3">
    <source>
        <dbReference type="Proteomes" id="UP000008022"/>
    </source>
</evidence>
<dbReference type="AlphaFoldDB" id="A0A0E0NE74"/>
<evidence type="ECO:0000256" key="1">
    <source>
        <dbReference type="SAM" id="MobiDB-lite"/>
    </source>
</evidence>
<feature type="region of interest" description="Disordered" evidence="1">
    <location>
        <begin position="1"/>
        <end position="32"/>
    </location>
</feature>
<organism evidence="2 3">
    <name type="scientific">Oryza rufipogon</name>
    <name type="common">Brownbeard rice</name>
    <name type="synonym">Asian wild rice</name>
    <dbReference type="NCBI Taxonomy" id="4529"/>
    <lineage>
        <taxon>Eukaryota</taxon>
        <taxon>Viridiplantae</taxon>
        <taxon>Streptophyta</taxon>
        <taxon>Embryophyta</taxon>
        <taxon>Tracheophyta</taxon>
        <taxon>Spermatophyta</taxon>
        <taxon>Magnoliopsida</taxon>
        <taxon>Liliopsida</taxon>
        <taxon>Poales</taxon>
        <taxon>Poaceae</taxon>
        <taxon>BOP clade</taxon>
        <taxon>Oryzoideae</taxon>
        <taxon>Oryzeae</taxon>
        <taxon>Oryzinae</taxon>
        <taxon>Oryza</taxon>
    </lineage>
</organism>
<keyword evidence="3" id="KW-1185">Reference proteome</keyword>
<name>A0A0E0NE74_ORYRU</name>
<dbReference type="EnsemblPlants" id="ORUFI02G15490.3">
    <property type="protein sequence ID" value="ORUFI02G15490.3"/>
    <property type="gene ID" value="ORUFI02G15490"/>
</dbReference>